<dbReference type="Proteomes" id="UP000625316">
    <property type="component" value="Unassembled WGS sequence"/>
</dbReference>
<dbReference type="EMBL" id="JADEXQ010000035">
    <property type="protein sequence ID" value="MBE9030423.1"/>
    <property type="molecule type" value="Genomic_DNA"/>
</dbReference>
<dbReference type="Pfam" id="PF10929">
    <property type="entry name" value="DUF2811"/>
    <property type="match status" value="1"/>
</dbReference>
<dbReference type="RefSeq" id="WP_264325247.1">
    <property type="nucleotide sequence ID" value="NZ_JADEXQ010000035.1"/>
</dbReference>
<protein>
    <submittedName>
        <fullName evidence="1">DUF2811 domain-containing protein</fullName>
    </submittedName>
</protein>
<dbReference type="InterPro" id="IPR021231">
    <property type="entry name" value="DUF2811"/>
</dbReference>
<dbReference type="AlphaFoldDB" id="A0A928Z4K0"/>
<name>A0A928Z4K0_9CYAN</name>
<organism evidence="1 2">
    <name type="scientific">Romeriopsis navalis LEGE 11480</name>
    <dbReference type="NCBI Taxonomy" id="2777977"/>
    <lineage>
        <taxon>Bacteria</taxon>
        <taxon>Bacillati</taxon>
        <taxon>Cyanobacteriota</taxon>
        <taxon>Cyanophyceae</taxon>
        <taxon>Leptolyngbyales</taxon>
        <taxon>Leptolyngbyaceae</taxon>
        <taxon>Romeriopsis</taxon>
        <taxon>Romeriopsis navalis</taxon>
    </lineage>
</organism>
<comment type="caution">
    <text evidence="1">The sequence shown here is derived from an EMBL/GenBank/DDBJ whole genome shotgun (WGS) entry which is preliminary data.</text>
</comment>
<evidence type="ECO:0000313" key="1">
    <source>
        <dbReference type="EMBL" id="MBE9030423.1"/>
    </source>
</evidence>
<gene>
    <name evidence="1" type="ORF">IQ266_11840</name>
</gene>
<proteinExistence type="predicted"/>
<sequence>MNSSVCLLAELPESLHGALKTYLDRHPEWDQDRAIAAALSLFLMQNNSDGNAARVYLDTLFTEAV</sequence>
<evidence type="ECO:0000313" key="2">
    <source>
        <dbReference type="Proteomes" id="UP000625316"/>
    </source>
</evidence>
<reference evidence="1" key="1">
    <citation type="submission" date="2020-10" db="EMBL/GenBank/DDBJ databases">
        <authorList>
            <person name="Castelo-Branco R."/>
            <person name="Eusebio N."/>
            <person name="Adriana R."/>
            <person name="Vieira A."/>
            <person name="Brugerolle De Fraissinette N."/>
            <person name="Rezende De Castro R."/>
            <person name="Schneider M.P."/>
            <person name="Vasconcelos V."/>
            <person name="Leao P.N."/>
        </authorList>
    </citation>
    <scope>NUCLEOTIDE SEQUENCE</scope>
    <source>
        <strain evidence="1">LEGE 11480</strain>
    </source>
</reference>
<keyword evidence="2" id="KW-1185">Reference proteome</keyword>
<accession>A0A928Z4K0</accession>